<evidence type="ECO:0000313" key="2">
    <source>
        <dbReference type="EMBL" id="KJX95483.1"/>
    </source>
</evidence>
<name>A0A0F4GDJ0_9PEZI</name>
<feature type="region of interest" description="Disordered" evidence="1">
    <location>
        <begin position="38"/>
        <end position="82"/>
    </location>
</feature>
<feature type="compositionally biased region" description="Basic and acidic residues" evidence="1">
    <location>
        <begin position="66"/>
        <end position="79"/>
    </location>
</feature>
<reference evidence="2 3" key="1">
    <citation type="submission" date="2015-03" db="EMBL/GenBank/DDBJ databases">
        <title>RNA-seq based gene annotation and comparative genomics of four Zymoseptoria species reveal species-specific pathogenicity related genes and transposable element activity.</title>
        <authorList>
            <person name="Grandaubert J."/>
            <person name="Bhattacharyya A."/>
            <person name="Stukenbrock E.H."/>
        </authorList>
    </citation>
    <scope>NUCLEOTIDE SEQUENCE [LARGE SCALE GENOMIC DNA]</scope>
    <source>
        <strain evidence="2 3">Zb18110</strain>
    </source>
</reference>
<evidence type="ECO:0000256" key="1">
    <source>
        <dbReference type="SAM" id="MobiDB-lite"/>
    </source>
</evidence>
<dbReference type="EMBL" id="LAFY01004071">
    <property type="protein sequence ID" value="KJX95483.1"/>
    <property type="molecule type" value="Genomic_DNA"/>
</dbReference>
<proteinExistence type="predicted"/>
<gene>
    <name evidence="2" type="ORF">TI39_contig4111g00010</name>
</gene>
<comment type="caution">
    <text evidence="2">The sequence shown here is derived from an EMBL/GenBank/DDBJ whole genome shotgun (WGS) entry which is preliminary data.</text>
</comment>
<sequence>MSRNTRASAQDPKYDLSAAAFEEKCKDGPILDWSHLTERSRQTNGAGVPASILGTKRSGAPMETTTESKERKTSTEEPTCRSWEQVEQEVAERNMANPKLQLEVVPGAAQSFPSRRWANTSAPTWTR</sequence>
<dbReference type="AlphaFoldDB" id="A0A0F4GDJ0"/>
<organism evidence="2 3">
    <name type="scientific">Zymoseptoria brevis</name>
    <dbReference type="NCBI Taxonomy" id="1047168"/>
    <lineage>
        <taxon>Eukaryota</taxon>
        <taxon>Fungi</taxon>
        <taxon>Dikarya</taxon>
        <taxon>Ascomycota</taxon>
        <taxon>Pezizomycotina</taxon>
        <taxon>Dothideomycetes</taxon>
        <taxon>Dothideomycetidae</taxon>
        <taxon>Mycosphaerellales</taxon>
        <taxon>Mycosphaerellaceae</taxon>
        <taxon>Zymoseptoria</taxon>
    </lineage>
</organism>
<evidence type="ECO:0000313" key="3">
    <source>
        <dbReference type="Proteomes" id="UP000033647"/>
    </source>
</evidence>
<dbReference type="Proteomes" id="UP000033647">
    <property type="component" value="Unassembled WGS sequence"/>
</dbReference>
<protein>
    <submittedName>
        <fullName evidence="2">Uncharacterized protein</fullName>
    </submittedName>
</protein>
<keyword evidence="3" id="KW-1185">Reference proteome</keyword>
<accession>A0A0F4GDJ0</accession>